<dbReference type="Pfam" id="PF04917">
    <property type="entry name" value="Shufflon_N"/>
    <property type="match status" value="1"/>
</dbReference>
<keyword evidence="1" id="KW-0812">Transmembrane</keyword>
<evidence type="ECO:0000313" key="3">
    <source>
        <dbReference type="EMBL" id="MBC2385266.1"/>
    </source>
</evidence>
<dbReference type="Proteomes" id="UP000534677">
    <property type="component" value="Unassembled WGS sequence"/>
</dbReference>
<evidence type="ECO:0000259" key="2">
    <source>
        <dbReference type="Pfam" id="PF04917"/>
    </source>
</evidence>
<dbReference type="EMBL" id="JAAXCZ010000026">
    <property type="protein sequence ID" value="MBC2385266.1"/>
    <property type="molecule type" value="Genomic_DNA"/>
</dbReference>
<sequence>MKGQRGFGALEVLIALVIATIAIVGGASVYMRHLDRQSNLIASGQMNILADAGSRYIKDFYATVAAAATPSAPVVITTDMLRNTGYLPSGFADTNAYGQSYVVLALAPTPNKLQTLILTQGGESIKELYLIEIAKQIGAKGGYVSTINTGVATGSFGGWSTPLAPYGVAPGAGHLATALFFDDGALVNDYLYRNAVPGQPNLNKMNTAIDMGANNLNNAGTVNAQSAVVSGNANIAGETYTGGWFRSNGDTGWINEKHVGGWYMSDPAWVRSYADKGVYTGGEMRAGKLTSTGRTQVGEYIQVDGIAVEGGACSPNGLIGRNAAGLTLSCQSGAWKGSGGKDRWGGSFWTASWASGGCAGSNPYTGSCSCPTGYNASSAFAVAVGGCNPCAAYSCYRPD</sequence>
<organism evidence="3 4">
    <name type="scientific">Pseudomonas cremoris</name>
    <dbReference type="NCBI Taxonomy" id="2724178"/>
    <lineage>
        <taxon>Bacteria</taxon>
        <taxon>Pseudomonadati</taxon>
        <taxon>Pseudomonadota</taxon>
        <taxon>Gammaproteobacteria</taxon>
        <taxon>Pseudomonadales</taxon>
        <taxon>Pseudomonadaceae</taxon>
        <taxon>Pseudomonas</taxon>
    </lineage>
</organism>
<dbReference type="InterPro" id="IPR007001">
    <property type="entry name" value="Shufflon_N"/>
</dbReference>
<accession>A0ABR6TH11</accession>
<gene>
    <name evidence="3" type="primary">pilV</name>
    <name evidence="3" type="ORF">HF209_30390</name>
</gene>
<protein>
    <submittedName>
        <fullName evidence="3">Shufflon system plasmid conjugative transfer pilus tip adhesin PilV</fullName>
    </submittedName>
</protein>
<comment type="caution">
    <text evidence="3">The sequence shown here is derived from an EMBL/GenBank/DDBJ whole genome shotgun (WGS) entry which is preliminary data.</text>
</comment>
<feature type="domain" description="Bacterial shufflon protein N-terminal" evidence="2">
    <location>
        <begin position="41"/>
        <end position="333"/>
    </location>
</feature>
<reference evidence="3 4" key="1">
    <citation type="submission" date="2020-04" db="EMBL/GenBank/DDBJ databases">
        <title>Pseudomonas crami sp. nov., a novel proteolytic bacterial species isolated from cream.</title>
        <authorList>
            <person name="Hofmann K."/>
            <person name="Woller A."/>
            <person name="Huptas C."/>
            <person name="Wenning M."/>
            <person name="Scherer S."/>
            <person name="Doll E.V."/>
        </authorList>
    </citation>
    <scope>NUCLEOTIDE SEQUENCE [LARGE SCALE GENOMIC DNA]</scope>
    <source>
        <strain evidence="3 4">WS 5096</strain>
    </source>
</reference>
<keyword evidence="1" id="KW-1133">Transmembrane helix</keyword>
<evidence type="ECO:0000313" key="4">
    <source>
        <dbReference type="Proteomes" id="UP000534677"/>
    </source>
</evidence>
<evidence type="ECO:0000256" key="1">
    <source>
        <dbReference type="SAM" id="Phobius"/>
    </source>
</evidence>
<keyword evidence="4" id="KW-1185">Reference proteome</keyword>
<name>A0ABR6TH11_9PSED</name>
<keyword evidence="1" id="KW-0472">Membrane</keyword>
<proteinExistence type="predicted"/>
<feature type="transmembrane region" description="Helical" evidence="1">
    <location>
        <begin position="12"/>
        <end position="31"/>
    </location>
</feature>